<evidence type="ECO:0000256" key="2">
    <source>
        <dbReference type="ARBA" id="ARBA00022801"/>
    </source>
</evidence>
<dbReference type="InterPro" id="IPR059176">
    <property type="entry name" value="UDP-X_N"/>
</dbReference>
<evidence type="ECO:0000256" key="1">
    <source>
        <dbReference type="ARBA" id="ARBA00001946"/>
    </source>
</evidence>
<keyword evidence="2 4" id="KW-0378">Hydrolase</keyword>
<comment type="cofactor">
    <cofactor evidence="1">
        <name>Mg(2+)</name>
        <dbReference type="ChEBI" id="CHEBI:18420"/>
    </cofactor>
</comment>
<dbReference type="AlphaFoldDB" id="A0A939HLZ3"/>
<dbReference type="PANTHER" id="PTHR43046:SF16">
    <property type="entry name" value="ADP-RIBOSE PYROPHOSPHATASE YJHB-RELATED"/>
    <property type="match status" value="1"/>
</dbReference>
<proteinExistence type="predicted"/>
<feature type="domain" description="Nudix hydrolase" evidence="3">
    <location>
        <begin position="67"/>
        <end position="196"/>
    </location>
</feature>
<dbReference type="RefSeq" id="WP_207846626.1">
    <property type="nucleotide sequence ID" value="NZ_JAFVMH010000006.1"/>
</dbReference>
<dbReference type="Proteomes" id="UP000664073">
    <property type="component" value="Unassembled WGS sequence"/>
</dbReference>
<reference evidence="4" key="1">
    <citation type="submission" date="2021-03" db="EMBL/GenBank/DDBJ databases">
        <title>The complete genome sequence of Acetobacter sp. TBRC 12339.</title>
        <authorList>
            <person name="Charoenyingcharoen P."/>
            <person name="Yukphan P."/>
        </authorList>
    </citation>
    <scope>NUCLEOTIDE SEQUENCE</scope>
    <source>
        <strain evidence="4">TBRC 12339</strain>
    </source>
</reference>
<dbReference type="InterPro" id="IPR000086">
    <property type="entry name" value="NUDIX_hydrolase_dom"/>
</dbReference>
<organism evidence="4 5">
    <name type="scientific">Acetobacter garciniae</name>
    <dbReference type="NCBI Taxonomy" id="2817435"/>
    <lineage>
        <taxon>Bacteria</taxon>
        <taxon>Pseudomonadati</taxon>
        <taxon>Pseudomonadota</taxon>
        <taxon>Alphaproteobacteria</taxon>
        <taxon>Acetobacterales</taxon>
        <taxon>Acetobacteraceae</taxon>
        <taxon>Acetobacter</taxon>
    </lineage>
</organism>
<evidence type="ECO:0000313" key="4">
    <source>
        <dbReference type="EMBL" id="MBO1325952.1"/>
    </source>
</evidence>
<dbReference type="Gene3D" id="3.90.79.10">
    <property type="entry name" value="Nucleoside Triphosphate Pyrophosphohydrolase"/>
    <property type="match status" value="1"/>
</dbReference>
<dbReference type="Gene3D" id="6.10.250.1120">
    <property type="match status" value="1"/>
</dbReference>
<protein>
    <submittedName>
        <fullName evidence="4">NUDIX hydrolase</fullName>
    </submittedName>
</protein>
<dbReference type="EMBL" id="JAFVMH010000006">
    <property type="protein sequence ID" value="MBO1325952.1"/>
    <property type="molecule type" value="Genomic_DNA"/>
</dbReference>
<dbReference type="CDD" id="cd04672">
    <property type="entry name" value="NUDIX_CDP-Chase_like"/>
    <property type="match status" value="1"/>
</dbReference>
<dbReference type="Pfam" id="PF00293">
    <property type="entry name" value="NUDIX"/>
    <property type="match status" value="1"/>
</dbReference>
<dbReference type="GO" id="GO:0016787">
    <property type="term" value="F:hydrolase activity"/>
    <property type="evidence" value="ECO:0007669"/>
    <property type="project" value="UniProtKB-KW"/>
</dbReference>
<dbReference type="SUPFAM" id="SSF55811">
    <property type="entry name" value="Nudix"/>
    <property type="match status" value="1"/>
</dbReference>
<name>A0A939HLZ3_9PROT</name>
<dbReference type="InterPro" id="IPR015797">
    <property type="entry name" value="NUDIX_hydrolase-like_dom_sf"/>
</dbReference>
<comment type="caution">
    <text evidence="4">The sequence shown here is derived from an EMBL/GenBank/DDBJ whole genome shotgun (WGS) entry which is preliminary data.</text>
</comment>
<dbReference type="PROSITE" id="PS51462">
    <property type="entry name" value="NUDIX"/>
    <property type="match status" value="1"/>
</dbReference>
<dbReference type="Pfam" id="PF12535">
    <property type="entry name" value="Nudix_N"/>
    <property type="match status" value="1"/>
</dbReference>
<gene>
    <name evidence="4" type="ORF">J2D77_12385</name>
</gene>
<keyword evidence="5" id="KW-1185">Reference proteome</keyword>
<accession>A0A939HLZ3</accession>
<sequence>MPEPTWLVWARDIQAIAQTGLTYVQDPFDKERYQALTALAARMMADGCTTDAATIQKLFDAQSGYATPKLEVRIGVFDPQGRLLMVREVLDDNRWTVPGGWADVNLTPAENAAKEAWEETGYTVRITRLAMALDRARQGHEPPEPFSVTKLFFLGEITGGSATTSIETSEIAFFGPDEIPPDLSTGRITPHEITRLFAHYADPTLPADFD</sequence>
<evidence type="ECO:0000313" key="5">
    <source>
        <dbReference type="Proteomes" id="UP000664073"/>
    </source>
</evidence>
<dbReference type="PANTHER" id="PTHR43046">
    <property type="entry name" value="GDP-MANNOSE MANNOSYL HYDROLASE"/>
    <property type="match status" value="1"/>
</dbReference>
<evidence type="ECO:0000259" key="3">
    <source>
        <dbReference type="PROSITE" id="PS51462"/>
    </source>
</evidence>